<dbReference type="GO" id="GO:0034599">
    <property type="term" value="P:cellular response to oxidative stress"/>
    <property type="evidence" value="ECO:0007669"/>
    <property type="project" value="TreeGrafter"/>
</dbReference>
<evidence type="ECO:0000256" key="1">
    <source>
        <dbReference type="ARBA" id="ARBA00013017"/>
    </source>
</evidence>
<dbReference type="GeneID" id="87808679"/>
<dbReference type="PANTHER" id="PTHR42801:SF4">
    <property type="entry name" value="AHPC_TSA FAMILY PROTEIN"/>
    <property type="match status" value="1"/>
</dbReference>
<sequence>MTTHAIQHLFGYEDPLVGLEAPSFNLPSAGTGALYTPPIGKKPIAIFFFPKAMTIGCTKEACAFRDAQEKDTVFLRHPDLEVIGISRDAIENQTTFQDKHGLQYPIVSDTDHLVNKVYGVKGWLFGKGSVPERKTVFIGPDGIVQATYVANLRVKSHVRFVEKQLQRLELQKTNSDATSDTT</sequence>
<feature type="domain" description="Thioredoxin" evidence="10">
    <location>
        <begin position="15"/>
        <end position="166"/>
    </location>
</feature>
<dbReference type="GO" id="GO:0008379">
    <property type="term" value="F:thioredoxin peroxidase activity"/>
    <property type="evidence" value="ECO:0007669"/>
    <property type="project" value="TreeGrafter"/>
</dbReference>
<protein>
    <recommendedName>
        <fullName evidence="1">thioredoxin-dependent peroxiredoxin</fullName>
        <ecNumber evidence="1">1.11.1.24</ecNumber>
    </recommendedName>
    <alternativeName>
        <fullName evidence="7">Thioredoxin peroxidase</fullName>
    </alternativeName>
</protein>
<dbReference type="SUPFAM" id="SSF52833">
    <property type="entry name" value="Thioredoxin-like"/>
    <property type="match status" value="1"/>
</dbReference>
<evidence type="ECO:0000256" key="9">
    <source>
        <dbReference type="ARBA" id="ARBA00049091"/>
    </source>
</evidence>
<dbReference type="GO" id="GO:0005737">
    <property type="term" value="C:cytoplasm"/>
    <property type="evidence" value="ECO:0007669"/>
    <property type="project" value="TreeGrafter"/>
</dbReference>
<dbReference type="Gene3D" id="3.40.30.10">
    <property type="entry name" value="Glutaredoxin"/>
    <property type="match status" value="1"/>
</dbReference>
<name>A0AAF0YEA6_9TREE</name>
<evidence type="ECO:0000256" key="6">
    <source>
        <dbReference type="ARBA" id="ARBA00023284"/>
    </source>
</evidence>
<keyword evidence="3" id="KW-0049">Antioxidant</keyword>
<keyword evidence="12" id="KW-1185">Reference proteome</keyword>
<evidence type="ECO:0000256" key="8">
    <source>
        <dbReference type="ARBA" id="ARBA00038489"/>
    </source>
</evidence>
<dbReference type="EC" id="1.11.1.24" evidence="1"/>
<evidence type="ECO:0000313" key="12">
    <source>
        <dbReference type="Proteomes" id="UP000827549"/>
    </source>
</evidence>
<evidence type="ECO:0000259" key="10">
    <source>
        <dbReference type="PROSITE" id="PS51352"/>
    </source>
</evidence>
<evidence type="ECO:0000256" key="4">
    <source>
        <dbReference type="ARBA" id="ARBA00023002"/>
    </source>
</evidence>
<dbReference type="AlphaFoldDB" id="A0AAF0YEA6"/>
<comment type="catalytic activity">
    <reaction evidence="9">
        <text>a hydroperoxide + [thioredoxin]-dithiol = an alcohol + [thioredoxin]-disulfide + H2O</text>
        <dbReference type="Rhea" id="RHEA:62620"/>
        <dbReference type="Rhea" id="RHEA-COMP:10698"/>
        <dbReference type="Rhea" id="RHEA-COMP:10700"/>
        <dbReference type="ChEBI" id="CHEBI:15377"/>
        <dbReference type="ChEBI" id="CHEBI:29950"/>
        <dbReference type="ChEBI" id="CHEBI:30879"/>
        <dbReference type="ChEBI" id="CHEBI:35924"/>
        <dbReference type="ChEBI" id="CHEBI:50058"/>
        <dbReference type="EC" id="1.11.1.24"/>
    </reaction>
</comment>
<accession>A0AAF0YEA6</accession>
<evidence type="ECO:0000256" key="3">
    <source>
        <dbReference type="ARBA" id="ARBA00022862"/>
    </source>
</evidence>
<keyword evidence="2" id="KW-0575">Peroxidase</keyword>
<dbReference type="RefSeq" id="XP_062627970.1">
    <property type="nucleotide sequence ID" value="XM_062771986.1"/>
</dbReference>
<dbReference type="EMBL" id="CP086717">
    <property type="protein sequence ID" value="WOO81938.1"/>
    <property type="molecule type" value="Genomic_DNA"/>
</dbReference>
<gene>
    <name evidence="11" type="primary">PRXQ</name>
    <name evidence="11" type="ORF">LOC62_04G005450</name>
</gene>
<dbReference type="Pfam" id="PF00578">
    <property type="entry name" value="AhpC-TSA"/>
    <property type="match status" value="1"/>
</dbReference>
<dbReference type="InterPro" id="IPR036249">
    <property type="entry name" value="Thioredoxin-like_sf"/>
</dbReference>
<dbReference type="GO" id="GO:0045454">
    <property type="term" value="P:cell redox homeostasis"/>
    <property type="evidence" value="ECO:0007669"/>
    <property type="project" value="TreeGrafter"/>
</dbReference>
<dbReference type="InterPro" id="IPR050924">
    <property type="entry name" value="Peroxiredoxin_BCP/PrxQ"/>
</dbReference>
<dbReference type="InterPro" id="IPR013766">
    <property type="entry name" value="Thioredoxin_domain"/>
</dbReference>
<dbReference type="PANTHER" id="PTHR42801">
    <property type="entry name" value="THIOREDOXIN-DEPENDENT PEROXIDE REDUCTASE"/>
    <property type="match status" value="1"/>
</dbReference>
<proteinExistence type="inferred from homology"/>
<evidence type="ECO:0000313" key="11">
    <source>
        <dbReference type="EMBL" id="WOO81938.1"/>
    </source>
</evidence>
<dbReference type="CDD" id="cd03017">
    <property type="entry name" value="PRX_BCP"/>
    <property type="match status" value="1"/>
</dbReference>
<evidence type="ECO:0000256" key="7">
    <source>
        <dbReference type="ARBA" id="ARBA00032824"/>
    </source>
</evidence>
<evidence type="ECO:0000256" key="5">
    <source>
        <dbReference type="ARBA" id="ARBA00023157"/>
    </source>
</evidence>
<keyword evidence="4" id="KW-0560">Oxidoreductase</keyword>
<keyword evidence="6" id="KW-0676">Redox-active center</keyword>
<dbReference type="Proteomes" id="UP000827549">
    <property type="component" value="Chromosome 4"/>
</dbReference>
<organism evidence="11 12">
    <name type="scientific">Vanrija pseudolonga</name>
    <dbReference type="NCBI Taxonomy" id="143232"/>
    <lineage>
        <taxon>Eukaryota</taxon>
        <taxon>Fungi</taxon>
        <taxon>Dikarya</taxon>
        <taxon>Basidiomycota</taxon>
        <taxon>Agaricomycotina</taxon>
        <taxon>Tremellomycetes</taxon>
        <taxon>Trichosporonales</taxon>
        <taxon>Trichosporonaceae</taxon>
        <taxon>Vanrija</taxon>
    </lineage>
</organism>
<dbReference type="PROSITE" id="PS51352">
    <property type="entry name" value="THIOREDOXIN_2"/>
    <property type="match status" value="1"/>
</dbReference>
<comment type="similarity">
    <text evidence="8">Belongs to the peroxiredoxin family. BCP/PrxQ subfamily.</text>
</comment>
<reference evidence="11" key="1">
    <citation type="submission" date="2023-10" db="EMBL/GenBank/DDBJ databases">
        <authorList>
            <person name="Noh H."/>
        </authorList>
    </citation>
    <scope>NUCLEOTIDE SEQUENCE</scope>
    <source>
        <strain evidence="11">DUCC4014</strain>
    </source>
</reference>
<dbReference type="InterPro" id="IPR000866">
    <property type="entry name" value="AhpC/TSA"/>
</dbReference>
<keyword evidence="5" id="KW-1015">Disulfide bond</keyword>
<evidence type="ECO:0000256" key="2">
    <source>
        <dbReference type="ARBA" id="ARBA00022559"/>
    </source>
</evidence>